<reference evidence="2" key="1">
    <citation type="submission" date="2018-05" db="EMBL/GenBank/DDBJ databases">
        <authorList>
            <person name="Lanie J.A."/>
            <person name="Ng W.-L."/>
            <person name="Kazmierczak K.M."/>
            <person name="Andrzejewski T.M."/>
            <person name="Davidsen T.M."/>
            <person name="Wayne K.J."/>
            <person name="Tettelin H."/>
            <person name="Glass J.I."/>
            <person name="Rusch D."/>
            <person name="Podicherti R."/>
            <person name="Tsui H.-C.T."/>
            <person name="Winkler M.E."/>
        </authorList>
    </citation>
    <scope>NUCLEOTIDE SEQUENCE</scope>
</reference>
<organism evidence="2">
    <name type="scientific">marine metagenome</name>
    <dbReference type="NCBI Taxonomy" id="408172"/>
    <lineage>
        <taxon>unclassified sequences</taxon>
        <taxon>metagenomes</taxon>
        <taxon>ecological metagenomes</taxon>
    </lineage>
</organism>
<accession>A0A381SRE6</accession>
<protein>
    <submittedName>
        <fullName evidence="2">Uncharacterized protein</fullName>
    </submittedName>
</protein>
<feature type="region of interest" description="Disordered" evidence="1">
    <location>
        <begin position="1"/>
        <end position="46"/>
    </location>
</feature>
<name>A0A381SRE6_9ZZZZ</name>
<sequence>MEETPKKSFRNVARRYGATLDNINAARTASKKTSRRPNKKRSKQKK</sequence>
<proteinExistence type="predicted"/>
<evidence type="ECO:0000256" key="1">
    <source>
        <dbReference type="SAM" id="MobiDB-lite"/>
    </source>
</evidence>
<dbReference type="AlphaFoldDB" id="A0A381SRE6"/>
<feature type="compositionally biased region" description="Basic residues" evidence="1">
    <location>
        <begin position="29"/>
        <end position="46"/>
    </location>
</feature>
<evidence type="ECO:0000313" key="2">
    <source>
        <dbReference type="EMBL" id="SVA05891.1"/>
    </source>
</evidence>
<gene>
    <name evidence="2" type="ORF">METZ01_LOCUS58745</name>
</gene>
<dbReference type="EMBL" id="UINC01003387">
    <property type="protein sequence ID" value="SVA05891.1"/>
    <property type="molecule type" value="Genomic_DNA"/>
</dbReference>